<protein>
    <submittedName>
        <fullName evidence="1">Uncharacterized protein</fullName>
    </submittedName>
</protein>
<reference evidence="1" key="1">
    <citation type="journal article" date="2015" name="Nature">
        <title>Complex archaea that bridge the gap between prokaryotes and eukaryotes.</title>
        <authorList>
            <person name="Spang A."/>
            <person name="Saw J.H."/>
            <person name="Jorgensen S.L."/>
            <person name="Zaremba-Niedzwiedzka K."/>
            <person name="Martijn J."/>
            <person name="Lind A.E."/>
            <person name="van Eijk R."/>
            <person name="Schleper C."/>
            <person name="Guy L."/>
            <person name="Ettema T.J."/>
        </authorList>
    </citation>
    <scope>NUCLEOTIDE SEQUENCE</scope>
</reference>
<sequence>MSARVTGEGVKAIIDTSKSDEDVLAHMIDTANLYVDTHLLSAGHPEPILVKIELYLAAHLVALTEERGGLTRSKMGDAGESLANVYKDGFRSTRYGQMALTLDTSGTLASLGMTNAKAEFRVI</sequence>
<organism evidence="1">
    <name type="scientific">marine sediment metagenome</name>
    <dbReference type="NCBI Taxonomy" id="412755"/>
    <lineage>
        <taxon>unclassified sequences</taxon>
        <taxon>metagenomes</taxon>
        <taxon>ecological metagenomes</taxon>
    </lineage>
</organism>
<gene>
    <name evidence="1" type="ORF">LCGC14_0468550</name>
</gene>
<proteinExistence type="predicted"/>
<comment type="caution">
    <text evidence="1">The sequence shown here is derived from an EMBL/GenBank/DDBJ whole genome shotgun (WGS) entry which is preliminary data.</text>
</comment>
<evidence type="ECO:0000313" key="1">
    <source>
        <dbReference type="EMBL" id="KKN66744.1"/>
    </source>
</evidence>
<dbReference type="AlphaFoldDB" id="A0A0F9SI70"/>
<name>A0A0F9SI70_9ZZZZ</name>
<dbReference type="EMBL" id="LAZR01000492">
    <property type="protein sequence ID" value="KKN66744.1"/>
    <property type="molecule type" value="Genomic_DNA"/>
</dbReference>
<accession>A0A0F9SI70</accession>